<protein>
    <submittedName>
        <fullName evidence="2">SnoaL-like aldol condensation-catalyzing enzyme</fullName>
    </submittedName>
</protein>
<dbReference type="RefSeq" id="WP_419096231.1">
    <property type="nucleotide sequence ID" value="NZ_JAFBED010000003.1"/>
</dbReference>
<organism evidence="2 3">
    <name type="scientific">Sutcliffiella tianshenii</name>
    <dbReference type="NCBI Taxonomy" id="1463404"/>
    <lineage>
        <taxon>Bacteria</taxon>
        <taxon>Bacillati</taxon>
        <taxon>Bacillota</taxon>
        <taxon>Bacilli</taxon>
        <taxon>Bacillales</taxon>
        <taxon>Bacillaceae</taxon>
        <taxon>Sutcliffiella</taxon>
    </lineage>
</organism>
<feature type="domain" description="SnoaL-like" evidence="1">
    <location>
        <begin position="14"/>
        <end position="108"/>
    </location>
</feature>
<name>A0ABS2NZ55_9BACI</name>
<dbReference type="SUPFAM" id="SSF54427">
    <property type="entry name" value="NTF2-like"/>
    <property type="match status" value="1"/>
</dbReference>
<dbReference type="Gene3D" id="3.10.450.50">
    <property type="match status" value="1"/>
</dbReference>
<dbReference type="InterPro" id="IPR037401">
    <property type="entry name" value="SnoaL-like"/>
</dbReference>
<gene>
    <name evidence="2" type="ORF">JOC95_001615</name>
</gene>
<dbReference type="Pfam" id="PF12680">
    <property type="entry name" value="SnoaL_2"/>
    <property type="match status" value="1"/>
</dbReference>
<dbReference type="EMBL" id="JAFBED010000003">
    <property type="protein sequence ID" value="MBM7619763.1"/>
    <property type="molecule type" value="Genomic_DNA"/>
</dbReference>
<sequence>METNNNSRKEKAVDFLKLVASGSVREGFAQYISDDFTHHNPFFKGDAESIMLAMEENAEQNPDKVFNVKLALEEGDHVAVHSHVKQNAEDLGAAVVHIFRFEGDVVVELWDLGQAVPAESLNKNGMF</sequence>
<evidence type="ECO:0000313" key="3">
    <source>
        <dbReference type="Proteomes" id="UP000737402"/>
    </source>
</evidence>
<dbReference type="InterPro" id="IPR032710">
    <property type="entry name" value="NTF2-like_dom_sf"/>
</dbReference>
<comment type="caution">
    <text evidence="2">The sequence shown here is derived from an EMBL/GenBank/DDBJ whole genome shotgun (WGS) entry which is preliminary data.</text>
</comment>
<reference evidence="2 3" key="1">
    <citation type="submission" date="2021-01" db="EMBL/GenBank/DDBJ databases">
        <title>Genomic Encyclopedia of Type Strains, Phase IV (KMG-IV): sequencing the most valuable type-strain genomes for metagenomic binning, comparative biology and taxonomic classification.</title>
        <authorList>
            <person name="Goeker M."/>
        </authorList>
    </citation>
    <scope>NUCLEOTIDE SEQUENCE [LARGE SCALE GENOMIC DNA]</scope>
    <source>
        <strain evidence="2 3">DSM 25879</strain>
    </source>
</reference>
<evidence type="ECO:0000259" key="1">
    <source>
        <dbReference type="Pfam" id="PF12680"/>
    </source>
</evidence>
<keyword evidence="3" id="KW-1185">Reference proteome</keyword>
<accession>A0ABS2NZ55</accession>
<proteinExistence type="predicted"/>
<dbReference type="Proteomes" id="UP000737402">
    <property type="component" value="Unassembled WGS sequence"/>
</dbReference>
<evidence type="ECO:0000313" key="2">
    <source>
        <dbReference type="EMBL" id="MBM7619763.1"/>
    </source>
</evidence>